<evidence type="ECO:0000256" key="1">
    <source>
        <dbReference type="SAM" id="MobiDB-lite"/>
    </source>
</evidence>
<keyword evidence="3" id="KW-1185">Reference proteome</keyword>
<evidence type="ECO:0000313" key="2">
    <source>
        <dbReference type="EMBL" id="OOQ59950.1"/>
    </source>
</evidence>
<proteinExistence type="predicted"/>
<organism evidence="2 3">
    <name type="scientific">Mucilaginibacter pedocola</name>
    <dbReference type="NCBI Taxonomy" id="1792845"/>
    <lineage>
        <taxon>Bacteria</taxon>
        <taxon>Pseudomonadati</taxon>
        <taxon>Bacteroidota</taxon>
        <taxon>Sphingobacteriia</taxon>
        <taxon>Sphingobacteriales</taxon>
        <taxon>Sphingobacteriaceae</taxon>
        <taxon>Mucilaginibacter</taxon>
    </lineage>
</organism>
<evidence type="ECO:0000313" key="3">
    <source>
        <dbReference type="Proteomes" id="UP000189739"/>
    </source>
</evidence>
<accession>A0A1S9PG50</accession>
<dbReference type="RefSeq" id="WP_078348099.1">
    <property type="nucleotide sequence ID" value="NZ_MBTF01000011.1"/>
</dbReference>
<dbReference type="AlphaFoldDB" id="A0A1S9PG50"/>
<name>A0A1S9PG50_9SPHI</name>
<protein>
    <submittedName>
        <fullName evidence="2">Uncharacterized protein</fullName>
    </submittedName>
</protein>
<feature type="compositionally biased region" description="Low complexity" evidence="1">
    <location>
        <begin position="10"/>
        <end position="20"/>
    </location>
</feature>
<dbReference type="STRING" id="1792845.BC343_27755"/>
<gene>
    <name evidence="2" type="ORF">BC343_27755</name>
</gene>
<reference evidence="2 3" key="1">
    <citation type="submission" date="2016-07" db="EMBL/GenBank/DDBJ databases">
        <title>Genomic analysis of zinc-resistant bacterium Mucilaginibacter pedocola TBZ30.</title>
        <authorList>
            <person name="Huang J."/>
            <person name="Tang J."/>
        </authorList>
    </citation>
    <scope>NUCLEOTIDE SEQUENCE [LARGE SCALE GENOMIC DNA]</scope>
    <source>
        <strain evidence="2 3">TBZ30</strain>
    </source>
</reference>
<dbReference type="OrthoDB" id="799497at2"/>
<feature type="region of interest" description="Disordered" evidence="1">
    <location>
        <begin position="1"/>
        <end position="20"/>
    </location>
</feature>
<dbReference type="Proteomes" id="UP000189739">
    <property type="component" value="Unassembled WGS sequence"/>
</dbReference>
<sequence>METASTYPQNNTATANNRGNNNALFKASAKYMVEALGEGIKQSLNGMDINVEFLTLTARSLVQTSGNGMKKLISKYSAAGKQMAQKRFHYNSTATLSHS</sequence>
<dbReference type="EMBL" id="MBTF01000011">
    <property type="protein sequence ID" value="OOQ59950.1"/>
    <property type="molecule type" value="Genomic_DNA"/>
</dbReference>
<comment type="caution">
    <text evidence="2">The sequence shown here is derived from an EMBL/GenBank/DDBJ whole genome shotgun (WGS) entry which is preliminary data.</text>
</comment>